<feature type="region of interest" description="Disordered" evidence="1">
    <location>
        <begin position="24"/>
        <end position="65"/>
    </location>
</feature>
<dbReference type="PROSITE" id="PS51257">
    <property type="entry name" value="PROKAR_LIPOPROTEIN"/>
    <property type="match status" value="1"/>
</dbReference>
<dbReference type="EMBL" id="FZNS01000011">
    <property type="protein sequence ID" value="SNR91000.1"/>
    <property type="molecule type" value="Genomic_DNA"/>
</dbReference>
<keyword evidence="2" id="KW-0732">Signal</keyword>
<evidence type="ECO:0000313" key="4">
    <source>
        <dbReference type="Proteomes" id="UP000198310"/>
    </source>
</evidence>
<feature type="signal peptide" evidence="2">
    <location>
        <begin position="1"/>
        <end position="20"/>
    </location>
</feature>
<protein>
    <submittedName>
        <fullName evidence="3">Uncharacterized protein</fullName>
    </submittedName>
</protein>
<organism evidence="3 4">
    <name type="scientific">Hymenobacter mucosus</name>
    <dbReference type="NCBI Taxonomy" id="1411120"/>
    <lineage>
        <taxon>Bacteria</taxon>
        <taxon>Pseudomonadati</taxon>
        <taxon>Bacteroidota</taxon>
        <taxon>Cytophagia</taxon>
        <taxon>Cytophagales</taxon>
        <taxon>Hymenobacteraceae</taxon>
        <taxon>Hymenobacter</taxon>
    </lineage>
</organism>
<gene>
    <name evidence="3" type="ORF">SAMN06269173_1115</name>
</gene>
<name>A0A239A617_9BACT</name>
<feature type="compositionally biased region" description="Basic and acidic residues" evidence="1">
    <location>
        <begin position="39"/>
        <end position="48"/>
    </location>
</feature>
<evidence type="ECO:0000313" key="3">
    <source>
        <dbReference type="EMBL" id="SNR91000.1"/>
    </source>
</evidence>
<dbReference type="RefSeq" id="WP_089333850.1">
    <property type="nucleotide sequence ID" value="NZ_FZNS01000011.1"/>
</dbReference>
<evidence type="ECO:0000256" key="1">
    <source>
        <dbReference type="SAM" id="MobiDB-lite"/>
    </source>
</evidence>
<reference evidence="4" key="1">
    <citation type="submission" date="2017-06" db="EMBL/GenBank/DDBJ databases">
        <authorList>
            <person name="Varghese N."/>
            <person name="Submissions S."/>
        </authorList>
    </citation>
    <scope>NUCLEOTIDE SEQUENCE [LARGE SCALE GENOMIC DNA]</scope>
    <source>
        <strain evidence="4">DSM 28041</strain>
    </source>
</reference>
<proteinExistence type="predicted"/>
<dbReference type="AlphaFoldDB" id="A0A239A617"/>
<sequence>MKLLLPLSAFALLLAGASCSGEDQLMERPRRYSTGATESTKRHNDKSSFKKNRSPIGLGLDMNARDPHKFRMVNAPKRYKYSKPK</sequence>
<dbReference type="Proteomes" id="UP000198310">
    <property type="component" value="Unassembled WGS sequence"/>
</dbReference>
<keyword evidence="4" id="KW-1185">Reference proteome</keyword>
<evidence type="ECO:0000256" key="2">
    <source>
        <dbReference type="SAM" id="SignalP"/>
    </source>
</evidence>
<feature type="chain" id="PRO_5012330947" evidence="2">
    <location>
        <begin position="21"/>
        <end position="85"/>
    </location>
</feature>
<accession>A0A239A617</accession>